<dbReference type="EMBL" id="JAWDGP010006856">
    <property type="protein sequence ID" value="KAK3734233.1"/>
    <property type="molecule type" value="Genomic_DNA"/>
</dbReference>
<dbReference type="AlphaFoldDB" id="A0AAE0Y6F7"/>
<sequence length="174" mass="19113">MSTAEIRKKAISIIHQHYPEQEWVKLYTDGSATDAVKNGGGGVFIEWPNGSTTLQAFPAGATYLNYKAEAEALSVALNLINLFRNTKMTKFALLSDAKSVLQAPVFSQGRNRLNKHMYTKFKTGTTPNCPSGNVAPTTEHILQECSTHSELRQQACPNPQSYTINSMALNKTCS</sequence>
<organism evidence="1 2">
    <name type="scientific">Elysia crispata</name>
    <name type="common">lettuce slug</name>
    <dbReference type="NCBI Taxonomy" id="231223"/>
    <lineage>
        <taxon>Eukaryota</taxon>
        <taxon>Metazoa</taxon>
        <taxon>Spiralia</taxon>
        <taxon>Lophotrochozoa</taxon>
        <taxon>Mollusca</taxon>
        <taxon>Gastropoda</taxon>
        <taxon>Heterobranchia</taxon>
        <taxon>Euthyneura</taxon>
        <taxon>Panpulmonata</taxon>
        <taxon>Sacoglossa</taxon>
        <taxon>Placobranchoidea</taxon>
        <taxon>Plakobranchidae</taxon>
        <taxon>Elysia</taxon>
    </lineage>
</organism>
<dbReference type="InterPro" id="IPR036397">
    <property type="entry name" value="RNaseH_sf"/>
</dbReference>
<proteinExistence type="predicted"/>
<accession>A0AAE0Y6F7</accession>
<comment type="caution">
    <text evidence="1">The sequence shown here is derived from an EMBL/GenBank/DDBJ whole genome shotgun (WGS) entry which is preliminary data.</text>
</comment>
<keyword evidence="2" id="KW-1185">Reference proteome</keyword>
<name>A0AAE0Y6F7_9GAST</name>
<dbReference type="SUPFAM" id="SSF53098">
    <property type="entry name" value="Ribonuclease H-like"/>
    <property type="match status" value="1"/>
</dbReference>
<dbReference type="GO" id="GO:0003676">
    <property type="term" value="F:nucleic acid binding"/>
    <property type="evidence" value="ECO:0007669"/>
    <property type="project" value="InterPro"/>
</dbReference>
<reference evidence="1" key="1">
    <citation type="journal article" date="2023" name="G3 (Bethesda)">
        <title>A reference genome for the long-term kleptoplast-retaining sea slug Elysia crispata morphotype clarki.</title>
        <authorList>
            <person name="Eastman K.E."/>
            <person name="Pendleton A.L."/>
            <person name="Shaikh M.A."/>
            <person name="Suttiyut T."/>
            <person name="Ogas R."/>
            <person name="Tomko P."/>
            <person name="Gavelis G."/>
            <person name="Widhalm J.R."/>
            <person name="Wisecaver J.H."/>
        </authorList>
    </citation>
    <scope>NUCLEOTIDE SEQUENCE</scope>
    <source>
        <strain evidence="1">ECLA1</strain>
    </source>
</reference>
<protein>
    <recommendedName>
        <fullName evidence="3">RNase H type-1 domain-containing protein</fullName>
    </recommendedName>
</protein>
<evidence type="ECO:0008006" key="3">
    <source>
        <dbReference type="Google" id="ProtNLM"/>
    </source>
</evidence>
<dbReference type="Gene3D" id="3.30.420.10">
    <property type="entry name" value="Ribonuclease H-like superfamily/Ribonuclease H"/>
    <property type="match status" value="1"/>
</dbReference>
<gene>
    <name evidence="1" type="ORF">RRG08_049651</name>
</gene>
<dbReference type="InterPro" id="IPR012337">
    <property type="entry name" value="RNaseH-like_sf"/>
</dbReference>
<evidence type="ECO:0000313" key="2">
    <source>
        <dbReference type="Proteomes" id="UP001283361"/>
    </source>
</evidence>
<dbReference type="Proteomes" id="UP001283361">
    <property type="component" value="Unassembled WGS sequence"/>
</dbReference>
<evidence type="ECO:0000313" key="1">
    <source>
        <dbReference type="EMBL" id="KAK3734233.1"/>
    </source>
</evidence>